<dbReference type="AlphaFoldDB" id="Q1MPG3"/>
<dbReference type="GO" id="GO:0015031">
    <property type="term" value="P:protein transport"/>
    <property type="evidence" value="ECO:0007669"/>
    <property type="project" value="UniProtKB-KW"/>
</dbReference>
<evidence type="ECO:0000313" key="14">
    <source>
        <dbReference type="Proteomes" id="UP000002430"/>
    </source>
</evidence>
<evidence type="ECO:0000256" key="8">
    <source>
        <dbReference type="ARBA" id="ARBA00022927"/>
    </source>
</evidence>
<feature type="coiled-coil region" evidence="11">
    <location>
        <begin position="26"/>
        <end position="113"/>
    </location>
</feature>
<protein>
    <recommendedName>
        <fullName evidence="3">Flagellar FliJ protein</fullName>
    </recommendedName>
</protein>
<dbReference type="eggNOG" id="COG2882">
    <property type="taxonomic scope" value="Bacteria"/>
</dbReference>
<evidence type="ECO:0000256" key="10">
    <source>
        <dbReference type="ARBA" id="ARBA00023225"/>
    </source>
</evidence>
<dbReference type="InterPro" id="IPR012823">
    <property type="entry name" value="Flagell_FliJ"/>
</dbReference>
<sequence length="146" mass="16933">MAAFRFSLQQVLDYREQLSEQARVELAKVTAAVISEERKVKELQEAIHTQETNLRALDLNNIGERWLLENFIKGLQEDLRISLAQLQTLQNALKEAQGKVAQLAKEHKVLEKLKSKQAERHAKSERQKEQQNYDETASIRFNSKTF</sequence>
<keyword evidence="8" id="KW-0653">Protein transport</keyword>
<dbReference type="Pfam" id="PF02050">
    <property type="entry name" value="FliJ"/>
    <property type="match status" value="1"/>
</dbReference>
<feature type="compositionally biased region" description="Basic and acidic residues" evidence="12">
    <location>
        <begin position="114"/>
        <end position="131"/>
    </location>
</feature>
<comment type="similarity">
    <text evidence="2">Belongs to the FliJ family.</text>
</comment>
<evidence type="ECO:0000256" key="1">
    <source>
        <dbReference type="ARBA" id="ARBA00004413"/>
    </source>
</evidence>
<evidence type="ECO:0000256" key="7">
    <source>
        <dbReference type="ARBA" id="ARBA00022795"/>
    </source>
</evidence>
<dbReference type="GO" id="GO:0009288">
    <property type="term" value="C:bacterial-type flagellum"/>
    <property type="evidence" value="ECO:0007669"/>
    <property type="project" value="InterPro"/>
</dbReference>
<gene>
    <name evidence="13" type="ordered locus">LI1060</name>
</gene>
<dbReference type="OrthoDB" id="5471173at2"/>
<evidence type="ECO:0000256" key="9">
    <source>
        <dbReference type="ARBA" id="ARBA00023136"/>
    </source>
</evidence>
<keyword evidence="4" id="KW-0813">Transport</keyword>
<proteinExistence type="inferred from homology"/>
<feature type="compositionally biased region" description="Polar residues" evidence="12">
    <location>
        <begin position="133"/>
        <end position="146"/>
    </location>
</feature>
<dbReference type="Gene3D" id="1.10.287.1700">
    <property type="match status" value="1"/>
</dbReference>
<dbReference type="STRING" id="363253.LI1060"/>
<evidence type="ECO:0000313" key="13">
    <source>
        <dbReference type="EMBL" id="CAJ55114.1"/>
    </source>
</evidence>
<evidence type="ECO:0000256" key="2">
    <source>
        <dbReference type="ARBA" id="ARBA00010004"/>
    </source>
</evidence>
<keyword evidence="14" id="KW-1185">Reference proteome</keyword>
<feature type="region of interest" description="Disordered" evidence="12">
    <location>
        <begin position="114"/>
        <end position="146"/>
    </location>
</feature>
<dbReference type="GO" id="GO:0071973">
    <property type="term" value="P:bacterial-type flagellum-dependent cell motility"/>
    <property type="evidence" value="ECO:0007669"/>
    <property type="project" value="InterPro"/>
</dbReference>
<keyword evidence="13" id="KW-0966">Cell projection</keyword>
<comment type="subcellular location">
    <subcellularLocation>
        <location evidence="1">Cell membrane</location>
        <topology evidence="1">Peripheral membrane protein</topology>
        <orientation evidence="1">Cytoplasmic side</orientation>
    </subcellularLocation>
</comment>
<dbReference type="EMBL" id="AM180252">
    <property type="protein sequence ID" value="CAJ55114.1"/>
    <property type="molecule type" value="Genomic_DNA"/>
</dbReference>
<evidence type="ECO:0000256" key="3">
    <source>
        <dbReference type="ARBA" id="ARBA00020392"/>
    </source>
</evidence>
<keyword evidence="5" id="KW-1003">Cell membrane</keyword>
<keyword evidence="9" id="KW-0472">Membrane</keyword>
<keyword evidence="13" id="KW-0969">Cilium</keyword>
<dbReference type="Proteomes" id="UP000002430">
    <property type="component" value="Chromosome"/>
</dbReference>
<evidence type="ECO:0000256" key="4">
    <source>
        <dbReference type="ARBA" id="ARBA00022448"/>
    </source>
</evidence>
<dbReference type="HOGENOM" id="CLU_139638_3_0_7"/>
<organism evidence="13 14">
    <name type="scientific">Lawsonia intracellularis (strain PHE/MN1-00)</name>
    <dbReference type="NCBI Taxonomy" id="363253"/>
    <lineage>
        <taxon>Bacteria</taxon>
        <taxon>Pseudomonadati</taxon>
        <taxon>Thermodesulfobacteriota</taxon>
        <taxon>Desulfovibrionia</taxon>
        <taxon>Desulfovibrionales</taxon>
        <taxon>Desulfovibrionaceae</taxon>
        <taxon>Lawsonia</taxon>
    </lineage>
</organism>
<dbReference type="InterPro" id="IPR053716">
    <property type="entry name" value="Flag_assembly_chemotaxis_eff"/>
</dbReference>
<keyword evidence="6" id="KW-0145">Chemotaxis</keyword>
<evidence type="ECO:0000256" key="6">
    <source>
        <dbReference type="ARBA" id="ARBA00022500"/>
    </source>
</evidence>
<name>Q1MPG3_LAWIP</name>
<dbReference type="NCBIfam" id="TIGR02473">
    <property type="entry name" value="flagell_FliJ"/>
    <property type="match status" value="1"/>
</dbReference>
<dbReference type="RefSeq" id="WP_011527143.1">
    <property type="nucleotide sequence ID" value="NC_008011.1"/>
</dbReference>
<dbReference type="GO" id="GO:0005886">
    <property type="term" value="C:plasma membrane"/>
    <property type="evidence" value="ECO:0007669"/>
    <property type="project" value="UniProtKB-SubCell"/>
</dbReference>
<evidence type="ECO:0000256" key="5">
    <source>
        <dbReference type="ARBA" id="ARBA00022475"/>
    </source>
</evidence>
<keyword evidence="13" id="KW-0282">Flagellum</keyword>
<evidence type="ECO:0000256" key="12">
    <source>
        <dbReference type="SAM" id="MobiDB-lite"/>
    </source>
</evidence>
<keyword evidence="7" id="KW-1005">Bacterial flagellum biogenesis</keyword>
<dbReference type="KEGG" id="lip:LI1060"/>
<keyword evidence="10" id="KW-1006">Bacterial flagellum protein export</keyword>
<keyword evidence="11" id="KW-0175">Coiled coil</keyword>
<reference evidence="13 14" key="1">
    <citation type="submission" date="2005-11" db="EMBL/GenBank/DDBJ databases">
        <title>The complete genome sequence of Lawsonia intracellularis: the causative agent of proliferative enteropathy.</title>
        <authorList>
            <person name="Kaur K."/>
            <person name="Zhang Q."/>
            <person name="Beckler D."/>
            <person name="Munir S."/>
            <person name="Li L."/>
            <person name="Kinsley K."/>
            <person name="Herron L."/>
            <person name="Peterson A."/>
            <person name="May B."/>
            <person name="Singh S."/>
            <person name="Gebhart C."/>
            <person name="Kapur V."/>
        </authorList>
    </citation>
    <scope>NUCLEOTIDE SEQUENCE [LARGE SCALE GENOMIC DNA]</scope>
    <source>
        <strain evidence="13 14">PHE/MN1-00</strain>
    </source>
</reference>
<dbReference type="GO" id="GO:0044781">
    <property type="term" value="P:bacterial-type flagellum organization"/>
    <property type="evidence" value="ECO:0007669"/>
    <property type="project" value="UniProtKB-KW"/>
</dbReference>
<dbReference type="GO" id="GO:0006935">
    <property type="term" value="P:chemotaxis"/>
    <property type="evidence" value="ECO:0007669"/>
    <property type="project" value="UniProtKB-KW"/>
</dbReference>
<evidence type="ECO:0000256" key="11">
    <source>
        <dbReference type="SAM" id="Coils"/>
    </source>
</evidence>
<accession>Q1MPG3</accession>